<keyword evidence="3" id="KW-0862">Zinc</keyword>
<dbReference type="Proteomes" id="UP001428341">
    <property type="component" value="Unassembled WGS sequence"/>
</dbReference>
<protein>
    <recommendedName>
        <fullName evidence="4">BED-type domain-containing protein</fullName>
    </recommendedName>
</protein>
<dbReference type="InterPro" id="IPR003656">
    <property type="entry name" value="Znf_BED"/>
</dbReference>
<dbReference type="AlphaFoldDB" id="A0AAP0QMF2"/>
<dbReference type="GO" id="GO:0008270">
    <property type="term" value="F:zinc ion binding"/>
    <property type="evidence" value="ECO:0007669"/>
    <property type="project" value="UniProtKB-KW"/>
</dbReference>
<gene>
    <name evidence="5" type="ORF">WN944_016085</name>
</gene>
<dbReference type="Pfam" id="PF02892">
    <property type="entry name" value="zf-BED"/>
    <property type="match status" value="1"/>
</dbReference>
<dbReference type="EMBL" id="JBCGBO010000005">
    <property type="protein sequence ID" value="KAK9200886.1"/>
    <property type="molecule type" value="Genomic_DNA"/>
</dbReference>
<evidence type="ECO:0000313" key="5">
    <source>
        <dbReference type="EMBL" id="KAK9200886.1"/>
    </source>
</evidence>
<dbReference type="GO" id="GO:0003677">
    <property type="term" value="F:DNA binding"/>
    <property type="evidence" value="ECO:0007669"/>
    <property type="project" value="InterPro"/>
</dbReference>
<proteinExistence type="predicted"/>
<keyword evidence="6" id="KW-1185">Reference proteome</keyword>
<evidence type="ECO:0000259" key="4">
    <source>
        <dbReference type="Pfam" id="PF02892"/>
    </source>
</evidence>
<comment type="caution">
    <text evidence="5">The sequence shown here is derived from an EMBL/GenBank/DDBJ whole genome shotgun (WGS) entry which is preliminary data.</text>
</comment>
<evidence type="ECO:0000256" key="3">
    <source>
        <dbReference type="ARBA" id="ARBA00022833"/>
    </source>
</evidence>
<name>A0AAP0QMF2_9ROSI</name>
<keyword evidence="2" id="KW-0863">Zinc-finger</keyword>
<evidence type="ECO:0000313" key="6">
    <source>
        <dbReference type="Proteomes" id="UP001428341"/>
    </source>
</evidence>
<reference evidence="5 6" key="1">
    <citation type="submission" date="2024-05" db="EMBL/GenBank/DDBJ databases">
        <title>Haplotype-resolved chromosome-level genome assembly of Huyou (Citrus changshanensis).</title>
        <authorList>
            <person name="Miao C."/>
            <person name="Chen W."/>
            <person name="Wu Y."/>
            <person name="Wang L."/>
            <person name="Zhao S."/>
            <person name="Grierson D."/>
            <person name="Xu C."/>
            <person name="Chen K."/>
        </authorList>
    </citation>
    <scope>NUCLEOTIDE SEQUENCE [LARGE SCALE GENOMIC DNA]</scope>
    <source>
        <strain evidence="5">01-14</strain>
        <tissue evidence="5">Leaf</tissue>
    </source>
</reference>
<keyword evidence="1" id="KW-0479">Metal-binding</keyword>
<sequence length="188" mass="21951">MDRAVCSICGKEFDGSSKKGTTHLKNHLERCRAKRRVAMDEDKSIEPRDSVIDLEDKLIESRDYVIDLKDKSIEPRDSMIDLIKTALMRREILLSIGIHQYLIPDKKIFFKSTKKRSWEQQSKFIAVMQYTDLKSLIEGVKQSCLDWEIDRNICSVLDFVYLVDNDDQIGEINSWFNQRGSLLLEIDM</sequence>
<feature type="domain" description="BED-type" evidence="4">
    <location>
        <begin position="3"/>
        <end position="31"/>
    </location>
</feature>
<evidence type="ECO:0000256" key="1">
    <source>
        <dbReference type="ARBA" id="ARBA00022723"/>
    </source>
</evidence>
<evidence type="ECO:0000256" key="2">
    <source>
        <dbReference type="ARBA" id="ARBA00022771"/>
    </source>
</evidence>
<accession>A0AAP0QMF2</accession>
<organism evidence="5 6">
    <name type="scientific">Citrus x changshan-huyou</name>
    <dbReference type="NCBI Taxonomy" id="2935761"/>
    <lineage>
        <taxon>Eukaryota</taxon>
        <taxon>Viridiplantae</taxon>
        <taxon>Streptophyta</taxon>
        <taxon>Embryophyta</taxon>
        <taxon>Tracheophyta</taxon>
        <taxon>Spermatophyta</taxon>
        <taxon>Magnoliopsida</taxon>
        <taxon>eudicotyledons</taxon>
        <taxon>Gunneridae</taxon>
        <taxon>Pentapetalae</taxon>
        <taxon>rosids</taxon>
        <taxon>malvids</taxon>
        <taxon>Sapindales</taxon>
        <taxon>Rutaceae</taxon>
        <taxon>Aurantioideae</taxon>
        <taxon>Citrus</taxon>
    </lineage>
</organism>